<reference evidence="2 3" key="1">
    <citation type="submission" date="2016-07" db="EMBL/GenBank/DDBJ databases">
        <title>Pervasive Adenine N6-methylation of Active Genes in Fungi.</title>
        <authorList>
            <consortium name="DOE Joint Genome Institute"/>
            <person name="Mondo S.J."/>
            <person name="Dannebaum R.O."/>
            <person name="Kuo R.C."/>
            <person name="Labutti K."/>
            <person name="Haridas S."/>
            <person name="Kuo A."/>
            <person name="Salamov A."/>
            <person name="Ahrendt S.R."/>
            <person name="Lipzen A."/>
            <person name="Sullivan W."/>
            <person name="Andreopoulos W.B."/>
            <person name="Clum A."/>
            <person name="Lindquist E."/>
            <person name="Daum C."/>
            <person name="Ramamoorthy G.K."/>
            <person name="Gryganskyi A."/>
            <person name="Culley D."/>
            <person name="Magnuson J.K."/>
            <person name="James T.Y."/>
            <person name="O'Malley M.A."/>
            <person name="Stajich J.E."/>
            <person name="Spatafora J.W."/>
            <person name="Visel A."/>
            <person name="Grigoriev I.V."/>
        </authorList>
    </citation>
    <scope>NUCLEOTIDE SEQUENCE [LARGE SCALE GENOMIC DNA]</scope>
    <source>
        <strain evidence="2 3">JEL800</strain>
    </source>
</reference>
<dbReference type="Proteomes" id="UP000193642">
    <property type="component" value="Unassembled WGS sequence"/>
</dbReference>
<organism evidence="2 3">
    <name type="scientific">Rhizoclosmatium globosum</name>
    <dbReference type="NCBI Taxonomy" id="329046"/>
    <lineage>
        <taxon>Eukaryota</taxon>
        <taxon>Fungi</taxon>
        <taxon>Fungi incertae sedis</taxon>
        <taxon>Chytridiomycota</taxon>
        <taxon>Chytridiomycota incertae sedis</taxon>
        <taxon>Chytridiomycetes</taxon>
        <taxon>Chytridiales</taxon>
        <taxon>Chytriomycetaceae</taxon>
        <taxon>Rhizoclosmatium</taxon>
    </lineage>
</organism>
<accession>A0A1Y2CLZ1</accession>
<sequence length="259" mass="28257">MITTIHFNLILHVSAVLAASPKLKYSGGPVIGSVQVVPIYYGNHPYQSQLNQFYSDIVDSPYWSILRQYSTKTKQITKGSLGQPITHANPSLTTLLNARAYLRGLAKAGVIHPSEDTYYALHLGPEIDFEINGCAMHGSTRLPNGQHLVFGVLPYKTTSKCVGNDILASIEQSASHELIEAVTDGVDGEPGWNLHEVQIGDLCNTQTGMIRVNNRVHTVHKAWSNCDGKCVVISDCALRKEGVQEAEETADVEESTDIA</sequence>
<comment type="caution">
    <text evidence="2">The sequence shown here is derived from an EMBL/GenBank/DDBJ whole genome shotgun (WGS) entry which is preliminary data.</text>
</comment>
<dbReference type="AlphaFoldDB" id="A0A1Y2CLZ1"/>
<keyword evidence="3" id="KW-1185">Reference proteome</keyword>
<evidence type="ECO:0000313" key="2">
    <source>
        <dbReference type="EMBL" id="ORY47894.1"/>
    </source>
</evidence>
<dbReference type="EMBL" id="MCGO01000013">
    <property type="protein sequence ID" value="ORY47894.1"/>
    <property type="molecule type" value="Genomic_DNA"/>
</dbReference>
<proteinExistence type="predicted"/>
<feature type="signal peptide" evidence="1">
    <location>
        <begin position="1"/>
        <end position="18"/>
    </location>
</feature>
<evidence type="ECO:0000313" key="3">
    <source>
        <dbReference type="Proteomes" id="UP000193642"/>
    </source>
</evidence>
<evidence type="ECO:0000256" key="1">
    <source>
        <dbReference type="SAM" id="SignalP"/>
    </source>
</evidence>
<gene>
    <name evidence="2" type="ORF">BCR33DRAFT_81078</name>
</gene>
<keyword evidence="1" id="KW-0732">Signal</keyword>
<feature type="chain" id="PRO_5012078901" evidence="1">
    <location>
        <begin position="19"/>
        <end position="259"/>
    </location>
</feature>
<dbReference type="OrthoDB" id="2152581at2759"/>
<protein>
    <submittedName>
        <fullName evidence="2">Uncharacterized protein</fullName>
    </submittedName>
</protein>
<name>A0A1Y2CLZ1_9FUNG</name>